<gene>
    <name evidence="3" type="ORF">GSOID_T00019974001</name>
</gene>
<sequence>KYFKTLKDYKAHIVTHNKSGEFKCQNCDYVTTTLKSLRYHERFKHKTTTSGEQVKGKMKLSTSVYHIFKAINVTYATTKSSLAGSSYLSTLGKITKMTIHYLLRPDGYYVLDNSSQIEDLHDIHMPDLERKELYTIPASSELFIADYQQDFGLKSKAIYQCPHCKVMFRKKITLDNHVEQCDVRPGSQFLAIVESMEPRIQHLSAELQAEVEVEMESKKRKAGGESLDRKKSSKRPFTSSLPSSSKFIKSGPSSSSEIFLPPNSITQVDPKLKIPKEGEFVHVGGKFYYKLTDKDSGSPVLYQISEDTNPMPALQN</sequence>
<feature type="domain" description="C2H2-type" evidence="2">
    <location>
        <begin position="22"/>
        <end position="45"/>
    </location>
</feature>
<dbReference type="Gene3D" id="3.30.160.60">
    <property type="entry name" value="Classic Zinc Finger"/>
    <property type="match status" value="1"/>
</dbReference>
<evidence type="ECO:0000256" key="1">
    <source>
        <dbReference type="SAM" id="MobiDB-lite"/>
    </source>
</evidence>
<feature type="non-terminal residue" evidence="3">
    <location>
        <position position="1"/>
    </location>
</feature>
<dbReference type="AlphaFoldDB" id="E4YVC3"/>
<name>E4YVC3_OIKDI</name>
<proteinExistence type="predicted"/>
<feature type="domain" description="C2H2-type" evidence="2">
    <location>
        <begin position="159"/>
        <end position="179"/>
    </location>
</feature>
<evidence type="ECO:0000259" key="2">
    <source>
        <dbReference type="SMART" id="SM00355"/>
    </source>
</evidence>
<evidence type="ECO:0000313" key="3">
    <source>
        <dbReference type="EMBL" id="CBY39408.1"/>
    </source>
</evidence>
<protein>
    <recommendedName>
        <fullName evidence="2">C2H2-type domain-containing protein</fullName>
    </recommendedName>
</protein>
<dbReference type="EMBL" id="FN655524">
    <property type="protein sequence ID" value="CBY39408.1"/>
    <property type="molecule type" value="Genomic_DNA"/>
</dbReference>
<dbReference type="SMART" id="SM00355">
    <property type="entry name" value="ZnF_C2H2"/>
    <property type="match status" value="2"/>
</dbReference>
<reference evidence="3" key="1">
    <citation type="journal article" date="2010" name="Science">
        <title>Plasticity of animal genome architecture unmasked by rapid evolution of a pelagic tunicate.</title>
        <authorList>
            <person name="Denoeud F."/>
            <person name="Henriet S."/>
            <person name="Mungpakdee S."/>
            <person name="Aury J.M."/>
            <person name="Da Silva C."/>
            <person name="Brinkmann H."/>
            <person name="Mikhaleva J."/>
            <person name="Olsen L.C."/>
            <person name="Jubin C."/>
            <person name="Canestro C."/>
            <person name="Bouquet J.M."/>
            <person name="Danks G."/>
            <person name="Poulain J."/>
            <person name="Campsteijn C."/>
            <person name="Adamski M."/>
            <person name="Cross I."/>
            <person name="Yadetie F."/>
            <person name="Muffato M."/>
            <person name="Louis A."/>
            <person name="Butcher S."/>
            <person name="Tsagkogeorga G."/>
            <person name="Konrad A."/>
            <person name="Singh S."/>
            <person name="Jensen M.F."/>
            <person name="Cong E.H."/>
            <person name="Eikeseth-Otteraa H."/>
            <person name="Noel B."/>
            <person name="Anthouard V."/>
            <person name="Porcel B.M."/>
            <person name="Kachouri-Lafond R."/>
            <person name="Nishino A."/>
            <person name="Ugolini M."/>
            <person name="Chourrout P."/>
            <person name="Nishida H."/>
            <person name="Aasland R."/>
            <person name="Huzurbazar S."/>
            <person name="Westhof E."/>
            <person name="Delsuc F."/>
            <person name="Lehrach H."/>
            <person name="Reinhardt R."/>
            <person name="Weissenbach J."/>
            <person name="Roy S.W."/>
            <person name="Artiguenave F."/>
            <person name="Postlethwait J.H."/>
            <person name="Manak J.R."/>
            <person name="Thompson E.M."/>
            <person name="Jaillon O."/>
            <person name="Du Pasquier L."/>
            <person name="Boudinot P."/>
            <person name="Liberles D.A."/>
            <person name="Volff J.N."/>
            <person name="Philippe H."/>
            <person name="Lenhard B."/>
            <person name="Roest Crollius H."/>
            <person name="Wincker P."/>
            <person name="Chourrout D."/>
        </authorList>
    </citation>
    <scope>NUCLEOTIDE SEQUENCE [LARGE SCALE GENOMIC DNA]</scope>
</reference>
<dbReference type="InterPro" id="IPR013087">
    <property type="entry name" value="Znf_C2H2_type"/>
</dbReference>
<accession>E4YVC3</accession>
<dbReference type="Proteomes" id="UP000011014">
    <property type="component" value="Unassembled WGS sequence"/>
</dbReference>
<feature type="compositionally biased region" description="Low complexity" evidence="1">
    <location>
        <begin position="235"/>
        <end position="259"/>
    </location>
</feature>
<organism evidence="3">
    <name type="scientific">Oikopleura dioica</name>
    <name type="common">Tunicate</name>
    <dbReference type="NCBI Taxonomy" id="34765"/>
    <lineage>
        <taxon>Eukaryota</taxon>
        <taxon>Metazoa</taxon>
        <taxon>Chordata</taxon>
        <taxon>Tunicata</taxon>
        <taxon>Appendicularia</taxon>
        <taxon>Copelata</taxon>
        <taxon>Oikopleuridae</taxon>
        <taxon>Oikopleura</taxon>
    </lineage>
</organism>
<feature type="region of interest" description="Disordered" evidence="1">
    <location>
        <begin position="216"/>
        <end position="262"/>
    </location>
</feature>